<dbReference type="PANTHER" id="PTHR14340:SF13">
    <property type="entry name" value="TITIN"/>
    <property type="match status" value="1"/>
</dbReference>
<feature type="domain" description="Ig-like" evidence="4">
    <location>
        <begin position="20"/>
        <end position="105"/>
    </location>
</feature>
<feature type="domain" description="Fibronectin type-III" evidence="5">
    <location>
        <begin position="1066"/>
        <end position="1162"/>
    </location>
</feature>
<dbReference type="InterPro" id="IPR003961">
    <property type="entry name" value="FN3_dom"/>
</dbReference>
<comment type="caution">
    <text evidence="6">The sequence shown here is derived from an EMBL/GenBank/DDBJ whole genome shotgun (WGS) entry which is preliminary data.</text>
</comment>
<evidence type="ECO:0008006" key="8">
    <source>
        <dbReference type="Google" id="ProtNLM"/>
    </source>
</evidence>
<dbReference type="InterPro" id="IPR003598">
    <property type="entry name" value="Ig_sub2"/>
</dbReference>
<feature type="compositionally biased region" description="Basic residues" evidence="3">
    <location>
        <begin position="126"/>
        <end position="141"/>
    </location>
</feature>
<dbReference type="SMART" id="SM00408">
    <property type="entry name" value="IGc2"/>
    <property type="match status" value="7"/>
</dbReference>
<feature type="compositionally biased region" description="Basic and acidic residues" evidence="3">
    <location>
        <begin position="1"/>
        <end position="13"/>
    </location>
</feature>
<evidence type="ECO:0000259" key="5">
    <source>
        <dbReference type="PROSITE" id="PS50853"/>
    </source>
</evidence>
<organism evidence="6 7">
    <name type="scientific">Clavelina lepadiformis</name>
    <name type="common">Light-bulb sea squirt</name>
    <name type="synonym">Ascidia lepadiformis</name>
    <dbReference type="NCBI Taxonomy" id="159417"/>
    <lineage>
        <taxon>Eukaryota</taxon>
        <taxon>Metazoa</taxon>
        <taxon>Chordata</taxon>
        <taxon>Tunicata</taxon>
        <taxon>Ascidiacea</taxon>
        <taxon>Aplousobranchia</taxon>
        <taxon>Clavelinidae</taxon>
        <taxon>Clavelina</taxon>
    </lineage>
</organism>
<reference evidence="6 7" key="1">
    <citation type="submission" date="2024-02" db="EMBL/GenBank/DDBJ databases">
        <authorList>
            <person name="Daric V."/>
            <person name="Darras S."/>
        </authorList>
    </citation>
    <scope>NUCLEOTIDE SEQUENCE [LARGE SCALE GENOMIC DNA]</scope>
</reference>
<feature type="domain" description="Fibronectin type-III" evidence="5">
    <location>
        <begin position="1163"/>
        <end position="1262"/>
    </location>
</feature>
<keyword evidence="7" id="KW-1185">Reference proteome</keyword>
<feature type="domain" description="Fibronectin type-III" evidence="5">
    <location>
        <begin position="1268"/>
        <end position="1363"/>
    </location>
</feature>
<keyword evidence="2" id="KW-0393">Immunoglobulin domain</keyword>
<dbReference type="SMART" id="SM00409">
    <property type="entry name" value="IG"/>
    <property type="match status" value="10"/>
</dbReference>
<dbReference type="Proteomes" id="UP001642483">
    <property type="component" value="Unassembled WGS sequence"/>
</dbReference>
<dbReference type="InterPro" id="IPR007110">
    <property type="entry name" value="Ig-like_dom"/>
</dbReference>
<feature type="domain" description="Ig-like" evidence="4">
    <location>
        <begin position="962"/>
        <end position="1059"/>
    </location>
</feature>
<dbReference type="PANTHER" id="PTHR14340">
    <property type="entry name" value="MICROFIBRIL-ASSOCIATED GLYCOPROTEIN 3"/>
    <property type="match status" value="1"/>
</dbReference>
<feature type="domain" description="Fibronectin type-III" evidence="5">
    <location>
        <begin position="864"/>
        <end position="958"/>
    </location>
</feature>
<dbReference type="Gene3D" id="2.60.40.10">
    <property type="entry name" value="Immunoglobulins"/>
    <property type="match status" value="16"/>
</dbReference>
<feature type="region of interest" description="Disordered" evidence="3">
    <location>
        <begin position="119"/>
        <end position="144"/>
    </location>
</feature>
<dbReference type="PRINTS" id="PR00014">
    <property type="entry name" value="FNTYPEIII"/>
</dbReference>
<evidence type="ECO:0000256" key="3">
    <source>
        <dbReference type="SAM" id="MobiDB-lite"/>
    </source>
</evidence>
<gene>
    <name evidence="6" type="ORF">CVLEPA_LOCUS24917</name>
</gene>
<dbReference type="PROSITE" id="PS50835">
    <property type="entry name" value="IG_LIKE"/>
    <property type="match status" value="7"/>
</dbReference>
<proteinExistence type="predicted"/>
<dbReference type="Pfam" id="PF18362">
    <property type="entry name" value="THB"/>
    <property type="match status" value="1"/>
</dbReference>
<dbReference type="InterPro" id="IPR036116">
    <property type="entry name" value="FN3_sf"/>
</dbReference>
<evidence type="ECO:0000259" key="4">
    <source>
        <dbReference type="PROSITE" id="PS50835"/>
    </source>
</evidence>
<dbReference type="Pfam" id="PF00041">
    <property type="entry name" value="fn3"/>
    <property type="match status" value="6"/>
</dbReference>
<feature type="domain" description="Ig-like" evidence="4">
    <location>
        <begin position="470"/>
        <end position="557"/>
    </location>
</feature>
<feature type="region of interest" description="Disordered" evidence="3">
    <location>
        <begin position="736"/>
        <end position="758"/>
    </location>
</feature>
<dbReference type="Pfam" id="PF07679">
    <property type="entry name" value="I-set"/>
    <property type="match status" value="10"/>
</dbReference>
<dbReference type="InterPro" id="IPR040849">
    <property type="entry name" value="MyBP-C_THB"/>
</dbReference>
<feature type="domain" description="Ig-like" evidence="4">
    <location>
        <begin position="1580"/>
        <end position="1669"/>
    </location>
</feature>
<dbReference type="CDD" id="cd00063">
    <property type="entry name" value="FN3"/>
    <property type="match status" value="6"/>
</dbReference>
<feature type="domain" description="Fibronectin type-III" evidence="5">
    <location>
        <begin position="663"/>
        <end position="757"/>
    </location>
</feature>
<evidence type="ECO:0000256" key="2">
    <source>
        <dbReference type="ARBA" id="ARBA00023319"/>
    </source>
</evidence>
<feature type="domain" description="Fibronectin type-III" evidence="5">
    <location>
        <begin position="1467"/>
        <end position="1561"/>
    </location>
</feature>
<evidence type="ECO:0000313" key="6">
    <source>
        <dbReference type="EMBL" id="CAK8692183.1"/>
    </source>
</evidence>
<dbReference type="InterPro" id="IPR003599">
    <property type="entry name" value="Ig_sub"/>
</dbReference>
<dbReference type="SUPFAM" id="SSF49265">
    <property type="entry name" value="Fibronectin type III"/>
    <property type="match status" value="3"/>
</dbReference>
<dbReference type="InterPro" id="IPR013098">
    <property type="entry name" value="Ig_I-set"/>
</dbReference>
<dbReference type="InterPro" id="IPR036179">
    <property type="entry name" value="Ig-like_dom_sf"/>
</dbReference>
<dbReference type="SUPFAM" id="SSF48726">
    <property type="entry name" value="Immunoglobulin"/>
    <property type="match status" value="10"/>
</dbReference>
<sequence>MSAKLKEFKKPNPDEGQSFPSFPSPPHDVDSHEGERTEACCIVAGNPIPKVVWRKGQWLQLDDGGRYNIKRNTETGECSMAIKVTRPTDVGKYKVVATNDFGEVTCHFAMKVQKYTGSHNDPVKNLKGHLKHREVKQRKKKTPEEKEKEILEILKKSDPKDYERICMEHGFYDFRLILRKLQAMKPETVPTKEFEALKVLKGLRHVTVNDEGTAVFEMHLENVSPDKHMMWFKNGELILVPGPEKRHELRRIGNVFQLIIRNANADDAGTYTLDIGGHKFDAVLTIKEQPLKFASELKSYSGKVKGRCVFECTLTRRSQKVNWFKNGEPIVMRATGRVQSVIEGKSHKLILSELELKDAGKYTAKVGDLESTAELKVQAAPIRFRQRLVNTEVKERTSATFECSVSSKDVKAIWLVNGAEIKNEGRYLIKSGDIHSLTIKRVALTDHNAEIMVKFGETQSSAKLQVNAKPIKVVGKMQNAKCRKGQTAEFSCEIDDPDADAIVEWFKDDNPIELKPDKYEVVKTKGKYIIKIKNVQSSDEGNYQFQIRGVRSEAELYCYDPPAVDKAFIEKLKKNPLKFKAGTKAKIEVPFSGKPPQNVSWTNGRVTLDDRGRFHMENTDKVAILTVENCQVTDGGTYELKIINECGDMDIEIPIQILDKPPPPSGEIAVSEVGQDFAEFSWNPPIDDKVPVDNYIIEAKDKSGKWKQIAKVPTDSTNYKATGLKEGQEYQFRVKSANEEGQSEPLESKPITPLAPDDPPFVDPKVIEELEKNPIVVRAGETATIKVPCKGNPPPSVCWMHNEEEILPVKHHRANKSSSLNDVTLTIAKCQTSDSGVYEARIFNKVGGVVLKTKLIVKDVADFAKTQVTFDEVSPNEVSMSWKAPEEDGGSPVTEYVIERSVAGKDKWEKVGKVDAAKTNFKCKGCEPETAYQFRVKAVNEQGSSEPAVSASVTCGAQLIPPSIDEAALKKATESPVRVKVGKTALLKFPIKGGQPPPTVSWEKDGKPLEEDGKRVVSSHNDPQNAQVIIHKTAMSDKGRYVCKIKNDAGEIEVPMELQVVDVPQAPQGPIEFSDVSAKGATLSWAPSSDDGGTPITHYIIEKKEENRKVWTAVGKTTGAETNFRANVPSGKTYRFRVRAVSEIGESASKESEPVLIKDPFEVPSAVQGEVEMETATNDSITISWPDVKTDGGSPVMGYYIEKRKKGTSSWARCNKNLCTERSYTADSLRTNMEYEFRVIAVNKAGESDPSRASKAFCACDPVEPPSEPSDLELIDSTKTSLSFAWKGAEKAGGADLIGYDIELRKDGTDTWIKYNDSHITGTSFTTHGLEHNAAYHVRIRSVNARSYSRYYHYQGTFIAQEFNIAPSFKMTSELEAVVRNGFTINAGGTIRIHVPYHARPKPTINWTKNGTELDNTVSIVDVDGVSQLLIRNARGFHTGTYKVVLKNASGSQSLSVKVVVIDVPSPPRGPLQVVVNENDITLRWQASPIDGREEISGYIIQKREARGRDWQTVAQRVKQCTYTITGLQKQRSYYLRVSCENNIGKSEPLQTKDMVYIKEHVAKVKIEDVQYSEKDLRQPPLVTVPLKPRKVPEGVKVTLSCSVSGKPYPNTRWFKDDVDITDDPNYFKENVIGICRLVIPNVKASDSGVFKIIAENEVGNASSEANLIVEE</sequence>
<feature type="domain" description="Ig-like" evidence="4">
    <location>
        <begin position="290"/>
        <end position="376"/>
    </location>
</feature>
<evidence type="ECO:0000256" key="1">
    <source>
        <dbReference type="ARBA" id="ARBA00022737"/>
    </source>
</evidence>
<dbReference type="EMBL" id="CAWYQH010000130">
    <property type="protein sequence ID" value="CAK8692183.1"/>
    <property type="molecule type" value="Genomic_DNA"/>
</dbReference>
<accession>A0ABP0GK94</accession>
<feature type="region of interest" description="Disordered" evidence="3">
    <location>
        <begin position="1"/>
        <end position="35"/>
    </location>
</feature>
<dbReference type="SMART" id="SM00060">
    <property type="entry name" value="FN3"/>
    <property type="match status" value="7"/>
</dbReference>
<dbReference type="PROSITE" id="PS50853">
    <property type="entry name" value="FN3"/>
    <property type="match status" value="6"/>
</dbReference>
<name>A0ABP0GK94_CLALP</name>
<keyword evidence="1" id="KW-0677">Repeat</keyword>
<feature type="domain" description="Ig-like" evidence="4">
    <location>
        <begin position="764"/>
        <end position="856"/>
    </location>
</feature>
<protein>
    <recommendedName>
        <fullName evidence="8">Titin</fullName>
    </recommendedName>
</protein>
<dbReference type="CDD" id="cd00096">
    <property type="entry name" value="Ig"/>
    <property type="match status" value="1"/>
</dbReference>
<dbReference type="InterPro" id="IPR013783">
    <property type="entry name" value="Ig-like_fold"/>
</dbReference>
<feature type="domain" description="Ig-like" evidence="4">
    <location>
        <begin position="1367"/>
        <end position="1456"/>
    </location>
</feature>
<evidence type="ECO:0000313" key="7">
    <source>
        <dbReference type="Proteomes" id="UP001642483"/>
    </source>
</evidence>